<evidence type="ECO:0000313" key="10">
    <source>
        <dbReference type="Proteomes" id="UP000002282"/>
    </source>
</evidence>
<dbReference type="InterPro" id="IPR036265">
    <property type="entry name" value="HIT-like_sf"/>
</dbReference>
<accession>B4PXT7</accession>
<reference evidence="9 10" key="2">
    <citation type="journal article" date="2007" name="PLoS Biol.">
        <title>Principles of genome evolution in the Drosophila melanogaster species group.</title>
        <authorList>
            <person name="Ranz J.M."/>
            <person name="Maurin D."/>
            <person name="Chan Y.S."/>
            <person name="von Grotthuss M."/>
            <person name="Hillier L.W."/>
            <person name="Roote J."/>
            <person name="Ashburner M."/>
            <person name="Bergman C.M."/>
        </authorList>
    </citation>
    <scope>NUCLEOTIDE SEQUENCE [LARGE SCALE GENOMIC DNA]</scope>
    <source>
        <strain evidence="10">Tai18E2 / Tucson 14021-0261.01</strain>
    </source>
</reference>
<evidence type="ECO:0000256" key="6">
    <source>
        <dbReference type="ARBA" id="ARBA00042361"/>
    </source>
</evidence>
<dbReference type="Gene3D" id="3.30.428.10">
    <property type="entry name" value="HIT-like"/>
    <property type="match status" value="1"/>
</dbReference>
<gene>
    <name evidence="9" type="primary">Dyak\GE15967</name>
    <name evidence="9" type="synonym">dyak_GLEANR_17433</name>
    <name evidence="9" type="synonym">GE15967</name>
    <name evidence="9" type="ORF">Dyak_GE15967</name>
</gene>
<comment type="similarity">
    <text evidence="4">Belongs to the HINT family.</text>
</comment>
<dbReference type="HOGENOM" id="CLU_056776_4_2_1"/>
<dbReference type="InterPro" id="IPR011146">
    <property type="entry name" value="HIT-like"/>
</dbReference>
<name>B4PXT7_DROYA</name>
<evidence type="ECO:0000256" key="3">
    <source>
        <dbReference type="ARBA" id="ARBA00024472"/>
    </source>
</evidence>
<feature type="domain" description="HIT" evidence="8">
    <location>
        <begin position="7"/>
        <end position="119"/>
    </location>
</feature>
<sequence length="139" mass="15960">MADDNCIFCQISDGQDPNSVLEVETDEFVIFQDIKPASEHHYLAVTKKHYASLKDLNKTHDQLVQRMESALKEFLAGKGIPIDDALFGFHLPPFITVKHLHMHAIAPRTQMTFLSRLIFRPSVWFKTADEARSYISEKE</sequence>
<dbReference type="EMBL" id="CM000162">
    <property type="protein sequence ID" value="EDX01923.1"/>
    <property type="molecule type" value="Genomic_DNA"/>
</dbReference>
<evidence type="ECO:0000256" key="5">
    <source>
        <dbReference type="ARBA" id="ARBA00039802"/>
    </source>
</evidence>
<evidence type="ECO:0000313" key="9">
    <source>
        <dbReference type="EMBL" id="EDX01923.1"/>
    </source>
</evidence>
<dbReference type="GO" id="GO:0000166">
    <property type="term" value="F:nucleotide binding"/>
    <property type="evidence" value="ECO:0007669"/>
    <property type="project" value="UniProtKB-KW"/>
</dbReference>
<dbReference type="OMA" id="EKKCIFC"/>
<protein>
    <recommendedName>
        <fullName evidence="5">Adenosine 5'-monophosphoramidase HINT3</fullName>
    </recommendedName>
    <alternativeName>
        <fullName evidence="6">Histidine triad nucleotide-binding protein 3</fullName>
    </alternativeName>
</protein>
<evidence type="ECO:0000256" key="1">
    <source>
        <dbReference type="ARBA" id="ARBA00022741"/>
    </source>
</evidence>
<dbReference type="GO" id="GO:0016787">
    <property type="term" value="F:hydrolase activity"/>
    <property type="evidence" value="ECO:0007669"/>
    <property type="project" value="UniProtKB-KW"/>
</dbReference>
<comment type="catalytic activity">
    <reaction evidence="3">
        <text>adenosine 5'-phosphoramidate + H2O = NH4(+) + AMP</text>
        <dbReference type="Rhea" id="RHEA:67916"/>
        <dbReference type="ChEBI" id="CHEBI:15377"/>
        <dbReference type="ChEBI" id="CHEBI:28938"/>
        <dbReference type="ChEBI" id="CHEBI:57890"/>
        <dbReference type="ChEBI" id="CHEBI:456215"/>
    </reaction>
</comment>
<evidence type="ECO:0000256" key="7">
    <source>
        <dbReference type="PROSITE-ProRule" id="PRU00464"/>
    </source>
</evidence>
<evidence type="ECO:0000256" key="4">
    <source>
        <dbReference type="ARBA" id="ARBA00025764"/>
    </source>
</evidence>
<dbReference type="PhylomeDB" id="B4PXT7"/>
<dbReference type="AlphaFoldDB" id="B4PXT7"/>
<dbReference type="OrthoDB" id="275748at2759"/>
<dbReference type="SUPFAM" id="SSF54197">
    <property type="entry name" value="HIT-like"/>
    <property type="match status" value="1"/>
</dbReference>
<dbReference type="Proteomes" id="UP000002282">
    <property type="component" value="Chromosome X"/>
</dbReference>
<keyword evidence="10" id="KW-1185">Reference proteome</keyword>
<dbReference type="PANTHER" id="PTHR12486">
    <property type="entry name" value="APRATAXIN-RELATED"/>
    <property type="match status" value="1"/>
</dbReference>
<dbReference type="SMR" id="B4PXT7"/>
<evidence type="ECO:0000256" key="2">
    <source>
        <dbReference type="ARBA" id="ARBA00022801"/>
    </source>
</evidence>
<feature type="short sequence motif" description="Histidine triad motif" evidence="7">
    <location>
        <begin position="99"/>
        <end position="103"/>
    </location>
</feature>
<dbReference type="eggNOG" id="KOG4359">
    <property type="taxonomic scope" value="Eukaryota"/>
</dbReference>
<dbReference type="PANTHER" id="PTHR12486:SF5">
    <property type="entry name" value="ADENOSINE 5'-MONOPHOSPHORAMIDASE HINT3"/>
    <property type="match status" value="1"/>
</dbReference>
<keyword evidence="2" id="KW-0378">Hydrolase</keyword>
<organism evidence="9 10">
    <name type="scientific">Drosophila yakuba</name>
    <name type="common">Fruit fly</name>
    <dbReference type="NCBI Taxonomy" id="7245"/>
    <lineage>
        <taxon>Eukaryota</taxon>
        <taxon>Metazoa</taxon>
        <taxon>Ecdysozoa</taxon>
        <taxon>Arthropoda</taxon>
        <taxon>Hexapoda</taxon>
        <taxon>Insecta</taxon>
        <taxon>Pterygota</taxon>
        <taxon>Neoptera</taxon>
        <taxon>Endopterygota</taxon>
        <taxon>Diptera</taxon>
        <taxon>Brachycera</taxon>
        <taxon>Muscomorpha</taxon>
        <taxon>Ephydroidea</taxon>
        <taxon>Drosophilidae</taxon>
        <taxon>Drosophila</taxon>
        <taxon>Sophophora</taxon>
    </lineage>
</organism>
<dbReference type="PROSITE" id="PS51084">
    <property type="entry name" value="HIT_2"/>
    <property type="match status" value="1"/>
</dbReference>
<keyword evidence="1" id="KW-0547">Nucleotide-binding</keyword>
<dbReference type="Pfam" id="PF11969">
    <property type="entry name" value="DcpS_C"/>
    <property type="match status" value="1"/>
</dbReference>
<evidence type="ECO:0000259" key="8">
    <source>
        <dbReference type="PROSITE" id="PS51084"/>
    </source>
</evidence>
<reference evidence="9 10" key="1">
    <citation type="journal article" date="2007" name="Nature">
        <title>Evolution of genes and genomes on the Drosophila phylogeny.</title>
        <authorList>
            <consortium name="Drosophila 12 Genomes Consortium"/>
            <person name="Clark A.G."/>
            <person name="Eisen M.B."/>
            <person name="Smith D.R."/>
            <person name="Bergman C.M."/>
            <person name="Oliver B."/>
            <person name="Markow T.A."/>
            <person name="Kaufman T.C."/>
            <person name="Kellis M."/>
            <person name="Gelbart W."/>
            <person name="Iyer V.N."/>
            <person name="Pollard D.A."/>
            <person name="Sackton T.B."/>
            <person name="Larracuente A.M."/>
            <person name="Singh N.D."/>
            <person name="Abad J.P."/>
            <person name="Abt D.N."/>
            <person name="Adryan B."/>
            <person name="Aguade M."/>
            <person name="Akashi H."/>
            <person name="Anderson W.W."/>
            <person name="Aquadro C.F."/>
            <person name="Ardell D.H."/>
            <person name="Arguello R."/>
            <person name="Artieri C.G."/>
            <person name="Barbash D.A."/>
            <person name="Barker D."/>
            <person name="Barsanti P."/>
            <person name="Batterham P."/>
            <person name="Batzoglou S."/>
            <person name="Begun D."/>
            <person name="Bhutkar A."/>
            <person name="Blanco E."/>
            <person name="Bosak S.A."/>
            <person name="Bradley R.K."/>
            <person name="Brand A.D."/>
            <person name="Brent M.R."/>
            <person name="Brooks A.N."/>
            <person name="Brown R.H."/>
            <person name="Butlin R.K."/>
            <person name="Caggese C."/>
            <person name="Calvi B.R."/>
            <person name="Bernardo de Carvalho A."/>
            <person name="Caspi A."/>
            <person name="Castrezana S."/>
            <person name="Celniker S.E."/>
            <person name="Chang J.L."/>
            <person name="Chapple C."/>
            <person name="Chatterji S."/>
            <person name="Chinwalla A."/>
            <person name="Civetta A."/>
            <person name="Clifton S.W."/>
            <person name="Comeron J.M."/>
            <person name="Costello J.C."/>
            <person name="Coyne J.A."/>
            <person name="Daub J."/>
            <person name="David R.G."/>
            <person name="Delcher A.L."/>
            <person name="Delehaunty K."/>
            <person name="Do C.B."/>
            <person name="Ebling H."/>
            <person name="Edwards K."/>
            <person name="Eickbush T."/>
            <person name="Evans J.D."/>
            <person name="Filipski A."/>
            <person name="Findeiss S."/>
            <person name="Freyhult E."/>
            <person name="Fulton L."/>
            <person name="Fulton R."/>
            <person name="Garcia A.C."/>
            <person name="Gardiner A."/>
            <person name="Garfield D.A."/>
            <person name="Garvin B.E."/>
            <person name="Gibson G."/>
            <person name="Gilbert D."/>
            <person name="Gnerre S."/>
            <person name="Godfrey J."/>
            <person name="Good R."/>
            <person name="Gotea V."/>
            <person name="Gravely B."/>
            <person name="Greenberg A.J."/>
            <person name="Griffiths-Jones S."/>
            <person name="Gross S."/>
            <person name="Guigo R."/>
            <person name="Gustafson E.A."/>
            <person name="Haerty W."/>
            <person name="Hahn M.W."/>
            <person name="Halligan D.L."/>
            <person name="Halpern A.L."/>
            <person name="Halter G.M."/>
            <person name="Han M.V."/>
            <person name="Heger A."/>
            <person name="Hillier L."/>
            <person name="Hinrichs A.S."/>
            <person name="Holmes I."/>
            <person name="Hoskins R.A."/>
            <person name="Hubisz M.J."/>
            <person name="Hultmark D."/>
            <person name="Huntley M.A."/>
            <person name="Jaffe D.B."/>
            <person name="Jagadeeshan S."/>
            <person name="Jeck W.R."/>
            <person name="Johnson J."/>
            <person name="Jones C.D."/>
            <person name="Jordan W.C."/>
            <person name="Karpen G.H."/>
            <person name="Kataoka E."/>
            <person name="Keightley P.D."/>
            <person name="Kheradpour P."/>
            <person name="Kirkness E.F."/>
            <person name="Koerich L.B."/>
            <person name="Kristiansen K."/>
            <person name="Kudrna D."/>
            <person name="Kulathinal R.J."/>
            <person name="Kumar S."/>
            <person name="Kwok R."/>
            <person name="Lander E."/>
            <person name="Langley C.H."/>
            <person name="Lapoint R."/>
            <person name="Lazzaro B.P."/>
            <person name="Lee S.J."/>
            <person name="Levesque L."/>
            <person name="Li R."/>
            <person name="Lin C.F."/>
            <person name="Lin M.F."/>
            <person name="Lindblad-Toh K."/>
            <person name="Llopart A."/>
            <person name="Long M."/>
            <person name="Low L."/>
            <person name="Lozovsky E."/>
            <person name="Lu J."/>
            <person name="Luo M."/>
            <person name="Machado C.A."/>
            <person name="Makalowski W."/>
            <person name="Marzo M."/>
            <person name="Matsuda M."/>
            <person name="Matzkin L."/>
            <person name="McAllister B."/>
            <person name="McBride C.S."/>
            <person name="McKernan B."/>
            <person name="McKernan K."/>
            <person name="Mendez-Lago M."/>
            <person name="Minx P."/>
            <person name="Mollenhauer M.U."/>
            <person name="Montooth K."/>
            <person name="Mount S.M."/>
            <person name="Mu X."/>
            <person name="Myers E."/>
            <person name="Negre B."/>
            <person name="Newfeld S."/>
            <person name="Nielsen R."/>
            <person name="Noor M.A."/>
            <person name="O'Grady P."/>
            <person name="Pachter L."/>
            <person name="Papaceit M."/>
            <person name="Parisi M.J."/>
            <person name="Parisi M."/>
            <person name="Parts L."/>
            <person name="Pedersen J.S."/>
            <person name="Pesole G."/>
            <person name="Phillippy A.M."/>
            <person name="Ponting C.P."/>
            <person name="Pop M."/>
            <person name="Porcelli D."/>
            <person name="Powell J.R."/>
            <person name="Prohaska S."/>
            <person name="Pruitt K."/>
            <person name="Puig M."/>
            <person name="Quesneville H."/>
            <person name="Ram K.R."/>
            <person name="Rand D."/>
            <person name="Rasmussen M.D."/>
            <person name="Reed L.K."/>
            <person name="Reenan R."/>
            <person name="Reily A."/>
            <person name="Remington K.A."/>
            <person name="Rieger T.T."/>
            <person name="Ritchie M.G."/>
            <person name="Robin C."/>
            <person name="Rogers Y.H."/>
            <person name="Rohde C."/>
            <person name="Rozas J."/>
            <person name="Rubenfield M.J."/>
            <person name="Ruiz A."/>
            <person name="Russo S."/>
            <person name="Salzberg S.L."/>
            <person name="Sanchez-Gracia A."/>
            <person name="Saranga D.J."/>
            <person name="Sato H."/>
            <person name="Schaeffer S.W."/>
            <person name="Schatz M.C."/>
            <person name="Schlenke T."/>
            <person name="Schwartz R."/>
            <person name="Segarra C."/>
            <person name="Singh R.S."/>
            <person name="Sirot L."/>
            <person name="Sirota M."/>
            <person name="Sisneros N.B."/>
            <person name="Smith C.D."/>
            <person name="Smith T.F."/>
            <person name="Spieth J."/>
            <person name="Stage D.E."/>
            <person name="Stark A."/>
            <person name="Stephan W."/>
            <person name="Strausberg R.L."/>
            <person name="Strempel S."/>
            <person name="Sturgill D."/>
            <person name="Sutton G."/>
            <person name="Sutton G.G."/>
            <person name="Tao W."/>
            <person name="Teichmann S."/>
            <person name="Tobari Y.N."/>
            <person name="Tomimura Y."/>
            <person name="Tsolas J.M."/>
            <person name="Valente V.L."/>
            <person name="Venter E."/>
            <person name="Venter J.C."/>
            <person name="Vicario S."/>
            <person name="Vieira F.G."/>
            <person name="Vilella A.J."/>
            <person name="Villasante A."/>
            <person name="Walenz B."/>
            <person name="Wang J."/>
            <person name="Wasserman M."/>
            <person name="Watts T."/>
            <person name="Wilson D."/>
            <person name="Wilson R.K."/>
            <person name="Wing R.A."/>
            <person name="Wolfner M.F."/>
            <person name="Wong A."/>
            <person name="Wong G.K."/>
            <person name="Wu C.I."/>
            <person name="Wu G."/>
            <person name="Yamamoto D."/>
            <person name="Yang H.P."/>
            <person name="Yang S.P."/>
            <person name="Yorke J.A."/>
            <person name="Yoshida K."/>
            <person name="Zdobnov E."/>
            <person name="Zhang P."/>
            <person name="Zhang Y."/>
            <person name="Zimin A.V."/>
            <person name="Baldwin J."/>
            <person name="Abdouelleil A."/>
            <person name="Abdulkadir J."/>
            <person name="Abebe A."/>
            <person name="Abera B."/>
            <person name="Abreu J."/>
            <person name="Acer S.C."/>
            <person name="Aftuck L."/>
            <person name="Alexander A."/>
            <person name="An P."/>
            <person name="Anderson E."/>
            <person name="Anderson S."/>
            <person name="Arachi H."/>
            <person name="Azer M."/>
            <person name="Bachantsang P."/>
            <person name="Barry A."/>
            <person name="Bayul T."/>
            <person name="Berlin A."/>
            <person name="Bessette D."/>
            <person name="Bloom T."/>
            <person name="Blye J."/>
            <person name="Boguslavskiy L."/>
            <person name="Bonnet C."/>
            <person name="Boukhgalter B."/>
            <person name="Bourzgui I."/>
            <person name="Brown A."/>
            <person name="Cahill P."/>
            <person name="Channer S."/>
            <person name="Cheshatsang Y."/>
            <person name="Chuda L."/>
            <person name="Citroen M."/>
            <person name="Collymore A."/>
            <person name="Cooke P."/>
            <person name="Costello M."/>
            <person name="D'Aco K."/>
            <person name="Daza R."/>
            <person name="De Haan G."/>
            <person name="DeGray S."/>
            <person name="DeMaso C."/>
            <person name="Dhargay N."/>
            <person name="Dooley K."/>
            <person name="Dooley E."/>
            <person name="Doricent M."/>
            <person name="Dorje P."/>
            <person name="Dorjee K."/>
            <person name="Dupes A."/>
            <person name="Elong R."/>
            <person name="Falk J."/>
            <person name="Farina A."/>
            <person name="Faro S."/>
            <person name="Ferguson D."/>
            <person name="Fisher S."/>
            <person name="Foley C.D."/>
            <person name="Franke A."/>
            <person name="Friedrich D."/>
            <person name="Gadbois L."/>
            <person name="Gearin G."/>
            <person name="Gearin C.R."/>
            <person name="Giannoukos G."/>
            <person name="Goode T."/>
            <person name="Graham J."/>
            <person name="Grandbois E."/>
            <person name="Grewal S."/>
            <person name="Gyaltsen K."/>
            <person name="Hafez N."/>
            <person name="Hagos B."/>
            <person name="Hall J."/>
            <person name="Henson C."/>
            <person name="Hollinger A."/>
            <person name="Honan T."/>
            <person name="Huard M.D."/>
            <person name="Hughes L."/>
            <person name="Hurhula B."/>
            <person name="Husby M.E."/>
            <person name="Kamat A."/>
            <person name="Kanga B."/>
            <person name="Kashin S."/>
            <person name="Khazanovich D."/>
            <person name="Kisner P."/>
            <person name="Lance K."/>
            <person name="Lara M."/>
            <person name="Lee W."/>
            <person name="Lennon N."/>
            <person name="Letendre F."/>
            <person name="LeVine R."/>
            <person name="Lipovsky A."/>
            <person name="Liu X."/>
            <person name="Liu J."/>
            <person name="Liu S."/>
            <person name="Lokyitsang T."/>
            <person name="Lokyitsang Y."/>
            <person name="Lubonja R."/>
            <person name="Lui A."/>
            <person name="MacDonald P."/>
            <person name="Magnisalis V."/>
            <person name="Maru K."/>
            <person name="Matthews C."/>
            <person name="McCusker W."/>
            <person name="McDonough S."/>
            <person name="Mehta T."/>
            <person name="Meldrim J."/>
            <person name="Meneus L."/>
            <person name="Mihai O."/>
            <person name="Mihalev A."/>
            <person name="Mihova T."/>
            <person name="Mittelman R."/>
            <person name="Mlenga V."/>
            <person name="Montmayeur A."/>
            <person name="Mulrain L."/>
            <person name="Navidi A."/>
            <person name="Naylor J."/>
            <person name="Negash T."/>
            <person name="Nguyen T."/>
            <person name="Nguyen N."/>
            <person name="Nicol R."/>
            <person name="Norbu C."/>
            <person name="Norbu N."/>
            <person name="Novod N."/>
            <person name="O'Neill B."/>
            <person name="Osman S."/>
            <person name="Markiewicz E."/>
            <person name="Oyono O.L."/>
            <person name="Patti C."/>
            <person name="Phunkhang P."/>
            <person name="Pierre F."/>
            <person name="Priest M."/>
            <person name="Raghuraman S."/>
            <person name="Rege F."/>
            <person name="Reyes R."/>
            <person name="Rise C."/>
            <person name="Rogov P."/>
            <person name="Ross K."/>
            <person name="Ryan E."/>
            <person name="Settipalli S."/>
            <person name="Shea T."/>
            <person name="Sherpa N."/>
            <person name="Shi L."/>
            <person name="Shih D."/>
            <person name="Sparrow T."/>
            <person name="Spaulding J."/>
            <person name="Stalker J."/>
            <person name="Stange-Thomann N."/>
            <person name="Stavropoulos S."/>
            <person name="Stone C."/>
            <person name="Strader C."/>
            <person name="Tesfaye S."/>
            <person name="Thomson T."/>
            <person name="Thoulutsang Y."/>
            <person name="Thoulutsang D."/>
            <person name="Topham K."/>
            <person name="Topping I."/>
            <person name="Tsamla T."/>
            <person name="Vassiliev H."/>
            <person name="Vo A."/>
            <person name="Wangchuk T."/>
            <person name="Wangdi T."/>
            <person name="Weiand M."/>
            <person name="Wilkinson J."/>
            <person name="Wilson A."/>
            <person name="Yadav S."/>
            <person name="Young G."/>
            <person name="Yu Q."/>
            <person name="Zembek L."/>
            <person name="Zhong D."/>
            <person name="Zimmer A."/>
            <person name="Zwirko Z."/>
            <person name="Jaffe D.B."/>
            <person name="Alvarez P."/>
            <person name="Brockman W."/>
            <person name="Butler J."/>
            <person name="Chin C."/>
            <person name="Gnerre S."/>
            <person name="Grabherr M."/>
            <person name="Kleber M."/>
            <person name="Mauceli E."/>
            <person name="MacCallum I."/>
        </authorList>
    </citation>
    <scope>NUCLEOTIDE SEQUENCE [LARGE SCALE GENOMIC DNA]</scope>
    <source>
        <strain evidence="10">Tai18E2 / Tucson 14021-0261.01</strain>
    </source>
</reference>
<proteinExistence type="inferred from homology"/>
<dbReference type="KEGG" id="dya:Dyak_GE15967"/>